<dbReference type="EMBL" id="PNBA02000007">
    <property type="protein sequence ID" value="KAG6419054.1"/>
    <property type="molecule type" value="Genomic_DNA"/>
</dbReference>
<reference evidence="1" key="1">
    <citation type="submission" date="2018-01" db="EMBL/GenBank/DDBJ databases">
        <authorList>
            <person name="Mao J.F."/>
        </authorList>
    </citation>
    <scope>NUCLEOTIDE SEQUENCE</scope>
    <source>
        <strain evidence="1">Huo1</strain>
        <tissue evidence="1">Leaf</tissue>
    </source>
</reference>
<protein>
    <submittedName>
        <fullName evidence="1">Uncharacterized protein</fullName>
    </submittedName>
</protein>
<evidence type="ECO:0000313" key="1">
    <source>
        <dbReference type="EMBL" id="KAG6419054.1"/>
    </source>
</evidence>
<comment type="caution">
    <text evidence="1">The sequence shown here is derived from an EMBL/GenBank/DDBJ whole genome shotgun (WGS) entry which is preliminary data.</text>
</comment>
<dbReference type="AlphaFoldDB" id="A0A8X8ZX25"/>
<proteinExistence type="predicted"/>
<name>A0A8X8ZX25_SALSN</name>
<organism evidence="1">
    <name type="scientific">Salvia splendens</name>
    <name type="common">Scarlet sage</name>
    <dbReference type="NCBI Taxonomy" id="180675"/>
    <lineage>
        <taxon>Eukaryota</taxon>
        <taxon>Viridiplantae</taxon>
        <taxon>Streptophyta</taxon>
        <taxon>Embryophyta</taxon>
        <taxon>Tracheophyta</taxon>
        <taxon>Spermatophyta</taxon>
        <taxon>Magnoliopsida</taxon>
        <taxon>eudicotyledons</taxon>
        <taxon>Gunneridae</taxon>
        <taxon>Pentapetalae</taxon>
        <taxon>asterids</taxon>
        <taxon>lamiids</taxon>
        <taxon>Lamiales</taxon>
        <taxon>Lamiaceae</taxon>
        <taxon>Nepetoideae</taxon>
        <taxon>Mentheae</taxon>
        <taxon>Salviinae</taxon>
        <taxon>Salvia</taxon>
        <taxon>Salvia subgen. Calosphace</taxon>
        <taxon>core Calosphace</taxon>
    </lineage>
</organism>
<dbReference type="Proteomes" id="UP000298416">
    <property type="component" value="Unassembled WGS sequence"/>
</dbReference>
<sequence length="54" mass="6287">MCRCVVDCSQGRLVDLTIQYFGDDALMDYIADRSPNLKRPKLVTLLFHIRRLCN</sequence>
<evidence type="ECO:0000313" key="2">
    <source>
        <dbReference type="Proteomes" id="UP000298416"/>
    </source>
</evidence>
<reference evidence="1" key="2">
    <citation type="submission" date="2020-08" db="EMBL/GenBank/DDBJ databases">
        <title>Plant Genome Project.</title>
        <authorList>
            <person name="Zhang R.-G."/>
        </authorList>
    </citation>
    <scope>NUCLEOTIDE SEQUENCE</scope>
    <source>
        <strain evidence="1">Huo1</strain>
        <tissue evidence="1">Leaf</tissue>
    </source>
</reference>
<accession>A0A8X8ZX25</accession>
<keyword evidence="2" id="KW-1185">Reference proteome</keyword>
<gene>
    <name evidence="1" type="ORF">SASPL_121263</name>
</gene>